<dbReference type="Gene3D" id="1.20.1560.10">
    <property type="entry name" value="ABC transporter type 1, transmembrane domain"/>
    <property type="match status" value="1"/>
</dbReference>
<accession>A0A835BFB9</accession>
<dbReference type="Proteomes" id="UP000636709">
    <property type="component" value="Unassembled WGS sequence"/>
</dbReference>
<name>A0A835BFB9_9POAL</name>
<proteinExistence type="predicted"/>
<organism evidence="4 5">
    <name type="scientific">Digitaria exilis</name>
    <dbReference type="NCBI Taxonomy" id="1010633"/>
    <lineage>
        <taxon>Eukaryota</taxon>
        <taxon>Viridiplantae</taxon>
        <taxon>Streptophyta</taxon>
        <taxon>Embryophyta</taxon>
        <taxon>Tracheophyta</taxon>
        <taxon>Spermatophyta</taxon>
        <taxon>Magnoliopsida</taxon>
        <taxon>Liliopsida</taxon>
        <taxon>Poales</taxon>
        <taxon>Poaceae</taxon>
        <taxon>PACMAD clade</taxon>
        <taxon>Panicoideae</taxon>
        <taxon>Panicodae</taxon>
        <taxon>Paniceae</taxon>
        <taxon>Anthephorinae</taxon>
        <taxon>Digitaria</taxon>
    </lineage>
</organism>
<gene>
    <name evidence="4" type="ORF">HU200_036997</name>
</gene>
<dbReference type="InterPro" id="IPR036640">
    <property type="entry name" value="ABC1_TM_sf"/>
</dbReference>
<keyword evidence="3" id="KW-0472">Membrane</keyword>
<dbReference type="OrthoDB" id="6500128at2759"/>
<comment type="caution">
    <text evidence="4">The sequence shown here is derived from an EMBL/GenBank/DDBJ whole genome shotgun (WGS) entry which is preliminary data.</text>
</comment>
<keyword evidence="5" id="KW-1185">Reference proteome</keyword>
<dbReference type="GO" id="GO:0016020">
    <property type="term" value="C:membrane"/>
    <property type="evidence" value="ECO:0007669"/>
    <property type="project" value="InterPro"/>
</dbReference>
<keyword evidence="1" id="KW-0812">Transmembrane</keyword>
<sequence>MAAGSEDGKPPPAKVPPLVMFRFADCTDAALMAVGTVAAMANGMAEPLMTLVFAAIIECFGDGDDATVLHRLYIDGSDVRVGRGTKSPRLGSEGDEYYASTD</sequence>
<evidence type="ECO:0000256" key="1">
    <source>
        <dbReference type="ARBA" id="ARBA00022692"/>
    </source>
</evidence>
<evidence type="ECO:0000313" key="5">
    <source>
        <dbReference type="Proteomes" id="UP000636709"/>
    </source>
</evidence>
<keyword evidence="2" id="KW-1133">Transmembrane helix</keyword>
<protein>
    <submittedName>
        <fullName evidence="4">Uncharacterized protein</fullName>
    </submittedName>
</protein>
<dbReference type="AlphaFoldDB" id="A0A835BFB9"/>
<evidence type="ECO:0000256" key="2">
    <source>
        <dbReference type="ARBA" id="ARBA00022989"/>
    </source>
</evidence>
<evidence type="ECO:0000313" key="4">
    <source>
        <dbReference type="EMBL" id="KAF8696107.1"/>
    </source>
</evidence>
<dbReference type="EMBL" id="JACEFO010001882">
    <property type="protein sequence ID" value="KAF8696107.1"/>
    <property type="molecule type" value="Genomic_DNA"/>
</dbReference>
<dbReference type="GO" id="GO:0005524">
    <property type="term" value="F:ATP binding"/>
    <property type="evidence" value="ECO:0007669"/>
    <property type="project" value="InterPro"/>
</dbReference>
<evidence type="ECO:0000256" key="3">
    <source>
        <dbReference type="ARBA" id="ARBA00023136"/>
    </source>
</evidence>
<reference evidence="4" key="1">
    <citation type="submission" date="2020-07" db="EMBL/GenBank/DDBJ databases">
        <title>Genome sequence and genetic diversity analysis of an under-domesticated orphan crop, white fonio (Digitaria exilis).</title>
        <authorList>
            <person name="Bennetzen J.L."/>
            <person name="Chen S."/>
            <person name="Ma X."/>
            <person name="Wang X."/>
            <person name="Yssel A.E.J."/>
            <person name="Chaluvadi S.R."/>
            <person name="Johnson M."/>
            <person name="Gangashetty P."/>
            <person name="Hamidou F."/>
            <person name="Sanogo M.D."/>
            <person name="Zwaenepoel A."/>
            <person name="Wallace J."/>
            <person name="Van De Peer Y."/>
            <person name="Van Deynze A."/>
        </authorList>
    </citation>
    <scope>NUCLEOTIDE SEQUENCE</scope>
    <source>
        <tissue evidence="4">Leaves</tissue>
    </source>
</reference>